<sequence>MNGFEITGWGMAVPERVVTSTQLAERFGVDEQWVVSRCGIRERRAVGPGQTTASLAVEAGRRALERAGREPGEIAHLIVATATPEQPSPATSAFVHHDLGIAGSAHDVNSECAGFVYGLVQAMGLLRMDPRPVLLIGSDTHTLTVDPADKDLSILVGDGAGALVLEPSADDPVLGWNLGADGRCTGSLKVLAGGSRMPTTEDTVRQGLHYARINGNEIYLNAVRYTVRTVRETLAAAKVEAPEVCHVVPHQANIRIINSIVSHTGLRPEALVTNLDKYGNTASASIPIALTEALDAGRIHGGDTVLLAGFGAGMTWGSVLLEWGAGWGDNRKGSA</sequence>
<dbReference type="RefSeq" id="WP_086815966.1">
    <property type="nucleotide sequence ID" value="NZ_BJMM01000031.1"/>
</dbReference>
<dbReference type="CDD" id="cd00830">
    <property type="entry name" value="KAS_III"/>
    <property type="match status" value="1"/>
</dbReference>
<dbReference type="GO" id="GO:0044550">
    <property type="term" value="P:secondary metabolite biosynthetic process"/>
    <property type="evidence" value="ECO:0007669"/>
    <property type="project" value="TreeGrafter"/>
</dbReference>
<keyword evidence="7" id="KW-1185">Reference proteome</keyword>
<evidence type="ECO:0000256" key="2">
    <source>
        <dbReference type="ARBA" id="ARBA00022679"/>
    </source>
</evidence>
<dbReference type="OrthoDB" id="9815506at2"/>
<dbReference type="PANTHER" id="PTHR34069:SF2">
    <property type="entry name" value="BETA-KETOACYL-[ACYL-CARRIER-PROTEIN] SYNTHASE III"/>
    <property type="match status" value="1"/>
</dbReference>
<evidence type="ECO:0000313" key="6">
    <source>
        <dbReference type="EMBL" id="GEB52477.1"/>
    </source>
</evidence>
<dbReference type="Pfam" id="PF08541">
    <property type="entry name" value="ACP_syn_III_C"/>
    <property type="match status" value="1"/>
</dbReference>
<reference evidence="6 7" key="1">
    <citation type="submission" date="2019-06" db="EMBL/GenBank/DDBJ databases">
        <title>Whole genome shotgun sequence of Streptomyces cacaoi subsp. cacaoi NBRC 12748.</title>
        <authorList>
            <person name="Hosoyama A."/>
            <person name="Uohara A."/>
            <person name="Ohji S."/>
            <person name="Ichikawa N."/>
        </authorList>
    </citation>
    <scope>NUCLEOTIDE SEQUENCE [LARGE SCALE GENOMIC DNA]</scope>
    <source>
        <strain evidence="6 7">NBRC 12748</strain>
    </source>
</reference>
<dbReference type="Proteomes" id="UP000319210">
    <property type="component" value="Unassembled WGS sequence"/>
</dbReference>
<dbReference type="Pfam" id="PF08545">
    <property type="entry name" value="ACP_syn_III"/>
    <property type="match status" value="1"/>
</dbReference>
<dbReference type="GO" id="GO:0006633">
    <property type="term" value="P:fatty acid biosynthetic process"/>
    <property type="evidence" value="ECO:0007669"/>
    <property type="project" value="InterPro"/>
</dbReference>
<dbReference type="PANTHER" id="PTHR34069">
    <property type="entry name" value="3-OXOACYL-[ACYL-CARRIER-PROTEIN] SYNTHASE 3"/>
    <property type="match status" value="1"/>
</dbReference>
<accession>A0A4Y3R6U3</accession>
<dbReference type="NCBIfam" id="NF006829">
    <property type="entry name" value="PRK09352.1"/>
    <property type="match status" value="1"/>
</dbReference>
<organism evidence="6 7">
    <name type="scientific">Streptomyces cacaoi</name>
    <dbReference type="NCBI Taxonomy" id="1898"/>
    <lineage>
        <taxon>Bacteria</taxon>
        <taxon>Bacillati</taxon>
        <taxon>Actinomycetota</taxon>
        <taxon>Actinomycetes</taxon>
        <taxon>Kitasatosporales</taxon>
        <taxon>Streptomycetaceae</taxon>
        <taxon>Streptomyces</taxon>
    </lineage>
</organism>
<keyword evidence="1" id="KW-0963">Cytoplasm</keyword>
<dbReference type="Gene3D" id="3.40.47.10">
    <property type="match status" value="1"/>
</dbReference>
<dbReference type="SUPFAM" id="SSF53901">
    <property type="entry name" value="Thiolase-like"/>
    <property type="match status" value="1"/>
</dbReference>
<comment type="caution">
    <text evidence="6">The sequence shown here is derived from an EMBL/GenBank/DDBJ whole genome shotgun (WGS) entry which is preliminary data.</text>
</comment>
<evidence type="ECO:0000256" key="3">
    <source>
        <dbReference type="ARBA" id="ARBA00023315"/>
    </source>
</evidence>
<keyword evidence="3" id="KW-0012">Acyltransferase</keyword>
<feature type="domain" description="Beta-ketoacyl-[acyl-carrier-protein] synthase III N-terminal" evidence="5">
    <location>
        <begin position="107"/>
        <end position="182"/>
    </location>
</feature>
<dbReference type="InterPro" id="IPR013751">
    <property type="entry name" value="ACP_syn_III_N"/>
</dbReference>
<evidence type="ECO:0000313" key="7">
    <source>
        <dbReference type="Proteomes" id="UP000319210"/>
    </source>
</evidence>
<proteinExistence type="predicted"/>
<evidence type="ECO:0000256" key="1">
    <source>
        <dbReference type="ARBA" id="ARBA00022490"/>
    </source>
</evidence>
<dbReference type="AlphaFoldDB" id="A0A4Y3R6U3"/>
<dbReference type="EMBL" id="BJMM01000031">
    <property type="protein sequence ID" value="GEB52477.1"/>
    <property type="molecule type" value="Genomic_DNA"/>
</dbReference>
<name>A0A4Y3R6U3_STRCI</name>
<evidence type="ECO:0000259" key="5">
    <source>
        <dbReference type="Pfam" id="PF08545"/>
    </source>
</evidence>
<feature type="domain" description="Beta-ketoacyl-[acyl-carrier-protein] synthase III C-terminal" evidence="4">
    <location>
        <begin position="234"/>
        <end position="323"/>
    </location>
</feature>
<dbReference type="InterPro" id="IPR016039">
    <property type="entry name" value="Thiolase-like"/>
</dbReference>
<dbReference type="GO" id="GO:0004315">
    <property type="term" value="F:3-oxoacyl-[acyl-carrier-protein] synthase activity"/>
    <property type="evidence" value="ECO:0007669"/>
    <property type="project" value="InterPro"/>
</dbReference>
<dbReference type="InterPro" id="IPR013747">
    <property type="entry name" value="ACP_syn_III_C"/>
</dbReference>
<keyword evidence="2" id="KW-0808">Transferase</keyword>
<protein>
    <submittedName>
        <fullName evidence="6">3-oxoacyl-[acyl-carrier-protein] synthase 3</fullName>
    </submittedName>
</protein>
<evidence type="ECO:0000259" key="4">
    <source>
        <dbReference type="Pfam" id="PF08541"/>
    </source>
</evidence>
<gene>
    <name evidence="6" type="primary">fabH_3</name>
    <name evidence="6" type="ORF">SCA03_50280</name>
</gene>